<keyword evidence="8" id="KW-0808">Transferase</keyword>
<dbReference type="PANTHER" id="PTHR11909">
    <property type="entry name" value="CASEIN KINASE-RELATED"/>
    <property type="match status" value="1"/>
</dbReference>
<protein>
    <recommendedName>
        <fullName evidence="4">Casein kinase I</fullName>
        <ecNumber evidence="1">2.7.11.1</ecNumber>
    </recommendedName>
</protein>
<reference evidence="9" key="1">
    <citation type="journal article" date="2006" name="PLoS Biol.">
        <title>Macronuclear genome sequence of the ciliate Tetrahymena thermophila, a model eukaryote.</title>
        <authorList>
            <person name="Eisen J.A."/>
            <person name="Coyne R.S."/>
            <person name="Wu M."/>
            <person name="Wu D."/>
            <person name="Thiagarajan M."/>
            <person name="Wortman J.R."/>
            <person name="Badger J.H."/>
            <person name="Ren Q."/>
            <person name="Amedeo P."/>
            <person name="Jones K.M."/>
            <person name="Tallon L.J."/>
            <person name="Delcher A.L."/>
            <person name="Salzberg S.L."/>
            <person name="Silva J.C."/>
            <person name="Haas B.J."/>
            <person name="Majoros W.H."/>
            <person name="Farzad M."/>
            <person name="Carlton J.M."/>
            <person name="Smith R.K. Jr."/>
            <person name="Garg J."/>
            <person name="Pearlman R.E."/>
            <person name="Karrer K.M."/>
            <person name="Sun L."/>
            <person name="Manning G."/>
            <person name="Elde N.C."/>
            <person name="Turkewitz A.P."/>
            <person name="Asai D.J."/>
            <person name="Wilkes D.E."/>
            <person name="Wang Y."/>
            <person name="Cai H."/>
            <person name="Collins K."/>
            <person name="Stewart B.A."/>
            <person name="Lee S.R."/>
            <person name="Wilamowska K."/>
            <person name="Weinberg Z."/>
            <person name="Ruzzo W.L."/>
            <person name="Wloga D."/>
            <person name="Gaertig J."/>
            <person name="Frankel J."/>
            <person name="Tsao C.-C."/>
            <person name="Gorovsky M.A."/>
            <person name="Keeling P.J."/>
            <person name="Waller R.F."/>
            <person name="Patron N.J."/>
            <person name="Cherry J.M."/>
            <person name="Stover N.A."/>
            <person name="Krieger C.J."/>
            <person name="del Toro C."/>
            <person name="Ryder H.F."/>
            <person name="Williamson S.C."/>
            <person name="Barbeau R.A."/>
            <person name="Hamilton E.P."/>
            <person name="Orias E."/>
        </authorList>
    </citation>
    <scope>NUCLEOTIDE SEQUENCE [LARGE SCALE GENOMIC DNA]</scope>
    <source>
        <strain evidence="9">SB210</strain>
    </source>
</reference>
<dbReference type="HOGENOM" id="CLU_019279_2_7_1"/>
<evidence type="ECO:0000313" key="9">
    <source>
        <dbReference type="Proteomes" id="UP000009168"/>
    </source>
</evidence>
<dbReference type="OMA" id="HEACYIH"/>
<keyword evidence="3 5" id="KW-0067">ATP-binding</keyword>
<feature type="region of interest" description="Disordered" evidence="6">
    <location>
        <begin position="329"/>
        <end position="349"/>
    </location>
</feature>
<feature type="region of interest" description="Disordered" evidence="6">
    <location>
        <begin position="361"/>
        <end position="446"/>
    </location>
</feature>
<dbReference type="SMART" id="SM00220">
    <property type="entry name" value="S_TKc"/>
    <property type="match status" value="1"/>
</dbReference>
<dbReference type="STRING" id="312017.Q24IJ0"/>
<evidence type="ECO:0000256" key="5">
    <source>
        <dbReference type="PROSITE-ProRule" id="PRU10141"/>
    </source>
</evidence>
<dbReference type="EMBL" id="GG662213">
    <property type="protein sequence ID" value="EAS07635.1"/>
    <property type="molecule type" value="Genomic_DNA"/>
</dbReference>
<evidence type="ECO:0000256" key="3">
    <source>
        <dbReference type="ARBA" id="ARBA00022840"/>
    </source>
</evidence>
<dbReference type="SUPFAM" id="SSF56112">
    <property type="entry name" value="Protein kinase-like (PK-like)"/>
    <property type="match status" value="1"/>
</dbReference>
<dbReference type="Pfam" id="PF00069">
    <property type="entry name" value="Pkinase"/>
    <property type="match status" value="1"/>
</dbReference>
<keyword evidence="8" id="KW-0418">Kinase</keyword>
<feature type="binding site" evidence="5">
    <location>
        <position position="56"/>
    </location>
    <ligand>
        <name>ATP</name>
        <dbReference type="ChEBI" id="CHEBI:30616"/>
    </ligand>
</feature>
<dbReference type="AlphaFoldDB" id="Q24IJ0"/>
<feature type="region of interest" description="Disordered" evidence="6">
    <location>
        <begin position="578"/>
        <end position="609"/>
    </location>
</feature>
<dbReference type="CDD" id="cd14016">
    <property type="entry name" value="STKc_CK1"/>
    <property type="match status" value="1"/>
</dbReference>
<accession>Q24IJ0</accession>
<evidence type="ECO:0000256" key="2">
    <source>
        <dbReference type="ARBA" id="ARBA00022741"/>
    </source>
</evidence>
<dbReference type="PROSITE" id="PS00108">
    <property type="entry name" value="PROTEIN_KINASE_ST"/>
    <property type="match status" value="1"/>
</dbReference>
<organism evidence="8 9">
    <name type="scientific">Tetrahymena thermophila (strain SB210)</name>
    <dbReference type="NCBI Taxonomy" id="312017"/>
    <lineage>
        <taxon>Eukaryota</taxon>
        <taxon>Sar</taxon>
        <taxon>Alveolata</taxon>
        <taxon>Ciliophora</taxon>
        <taxon>Intramacronucleata</taxon>
        <taxon>Oligohymenophorea</taxon>
        <taxon>Hymenostomatida</taxon>
        <taxon>Tetrahymenina</taxon>
        <taxon>Tetrahymenidae</taxon>
        <taxon>Tetrahymena</taxon>
    </lineage>
</organism>
<dbReference type="Proteomes" id="UP000009168">
    <property type="component" value="Unassembled WGS sequence"/>
</dbReference>
<evidence type="ECO:0000256" key="4">
    <source>
        <dbReference type="ARBA" id="ARBA00023860"/>
    </source>
</evidence>
<dbReference type="InterPro" id="IPR017441">
    <property type="entry name" value="Protein_kinase_ATP_BS"/>
</dbReference>
<dbReference type="eggNOG" id="KOG1163">
    <property type="taxonomic scope" value="Eukaryota"/>
</dbReference>
<keyword evidence="2 5" id="KW-0547">Nucleotide-binding</keyword>
<feature type="compositionally biased region" description="Low complexity" evidence="6">
    <location>
        <begin position="333"/>
        <end position="349"/>
    </location>
</feature>
<dbReference type="PROSITE" id="PS50011">
    <property type="entry name" value="PROTEIN_KINASE_DOM"/>
    <property type="match status" value="1"/>
</dbReference>
<proteinExistence type="predicted"/>
<dbReference type="GO" id="GO:0004674">
    <property type="term" value="F:protein serine/threonine kinase activity"/>
    <property type="evidence" value="ECO:0007669"/>
    <property type="project" value="UniProtKB-EC"/>
</dbReference>
<dbReference type="KEGG" id="tet:TTHERM_00920830"/>
<dbReference type="OrthoDB" id="291626at2759"/>
<evidence type="ECO:0000256" key="1">
    <source>
        <dbReference type="ARBA" id="ARBA00012513"/>
    </source>
</evidence>
<dbReference type="Gene3D" id="1.10.510.10">
    <property type="entry name" value="Transferase(Phosphotransferase) domain 1"/>
    <property type="match status" value="1"/>
</dbReference>
<dbReference type="EC" id="2.7.11.1" evidence="1"/>
<dbReference type="GeneID" id="7833015"/>
<name>Q24IJ0_TETTS</name>
<dbReference type="InterPro" id="IPR008271">
    <property type="entry name" value="Ser/Thr_kinase_AS"/>
</dbReference>
<dbReference type="InterPro" id="IPR011009">
    <property type="entry name" value="Kinase-like_dom_sf"/>
</dbReference>
<dbReference type="InParanoid" id="Q24IJ0"/>
<evidence type="ECO:0000256" key="6">
    <source>
        <dbReference type="SAM" id="MobiDB-lite"/>
    </source>
</evidence>
<feature type="compositionally biased region" description="Polar residues" evidence="6">
    <location>
        <begin position="429"/>
        <end position="446"/>
    </location>
</feature>
<feature type="compositionally biased region" description="Low complexity" evidence="6">
    <location>
        <begin position="408"/>
        <end position="428"/>
    </location>
</feature>
<feature type="compositionally biased region" description="Low complexity" evidence="6">
    <location>
        <begin position="592"/>
        <end position="601"/>
    </location>
</feature>
<feature type="compositionally biased region" description="Low complexity" evidence="6">
    <location>
        <begin position="365"/>
        <end position="386"/>
    </location>
</feature>
<evidence type="ECO:0000259" key="7">
    <source>
        <dbReference type="PROSITE" id="PS50011"/>
    </source>
</evidence>
<sequence length="654" mass="74524">MKQHFIGPQTDDSVQTFGVGSIIGTKFRLEEKIGQGSFGMIFKCINMETQEVFAIKLEKRNQRHSSMLVREIKVMMEMKNDKGFAKMQTYGKDEEYNYVVMSYLGRNIDSLLKKCGGKFSTQTVVNLADQMISRLEALHNKNLIHRDIKPENYVIGYGSNFTVVHLIDFGLAKYYKDSDGNHIPFIEKKGMIGTARYASINAHLGHEQSRRDDLEALGYVLLYFAKGKLPWQNIYADTKDEKYEKIKAMKQQYTLEQLCENLPNEFVQYFQHVKSLEFEEAPNYAMLKKLFAKMAADKKLENQINTLDWESLPDYRQRKKYQTVAAFGVHSKSQSQTNISNNNINVSPVQNQANKKLDEKDKLNNKNNNNNSNSNSNQQKQQQQQQMQTIPANQNNNADKQQTKQDTKNQNSNNNNNNNGSPSPSQKSTQNIANQPQGQNVNNQKSNNKIETLQLIKLENSQLNINSHDKLGSYSKQNHEEFNETSLNNLGIPSRQEPMSNLNPLAQNYLNVPHNEKVSVMSANSGGTSKLNNYPFSESEDVTDEESIKVAGLISKENSILNPHQMLQDIRIRTSQLHVTKGSHHDLEETPKLPSSKPSKPGYHPPLLIGSEKNIKDFKKMGTYMGENVSDLNSDNNRDIKIFEVKSAFKMGKK</sequence>
<dbReference type="GO" id="GO:0005524">
    <property type="term" value="F:ATP binding"/>
    <property type="evidence" value="ECO:0007669"/>
    <property type="project" value="UniProtKB-UniRule"/>
</dbReference>
<feature type="domain" description="Protein kinase" evidence="7">
    <location>
        <begin position="27"/>
        <end position="291"/>
    </location>
</feature>
<keyword evidence="9" id="KW-1185">Reference proteome</keyword>
<feature type="compositionally biased region" description="Polar residues" evidence="6">
    <location>
        <begin position="387"/>
        <end position="398"/>
    </location>
</feature>
<dbReference type="InterPro" id="IPR050235">
    <property type="entry name" value="CK1_Ser-Thr_kinase"/>
</dbReference>
<dbReference type="InterPro" id="IPR000719">
    <property type="entry name" value="Prot_kinase_dom"/>
</dbReference>
<evidence type="ECO:0000313" key="8">
    <source>
        <dbReference type="EMBL" id="EAS07635.1"/>
    </source>
</evidence>
<gene>
    <name evidence="8" type="ORF">TTHERM_00920830</name>
</gene>
<dbReference type="RefSeq" id="XP_001027877.1">
    <property type="nucleotide sequence ID" value="XM_001027877.3"/>
</dbReference>
<dbReference type="PROSITE" id="PS00107">
    <property type="entry name" value="PROTEIN_KINASE_ATP"/>
    <property type="match status" value="1"/>
</dbReference>